<evidence type="ECO:0000313" key="2">
    <source>
        <dbReference type="Proteomes" id="UP000029435"/>
    </source>
</evidence>
<organism evidence="1 2">
    <name type="scientific">Pectobacterium brasiliense</name>
    <dbReference type="NCBI Taxonomy" id="180957"/>
    <lineage>
        <taxon>Bacteria</taxon>
        <taxon>Pseudomonadati</taxon>
        <taxon>Pseudomonadota</taxon>
        <taxon>Gammaproteobacteria</taxon>
        <taxon>Enterobacterales</taxon>
        <taxon>Pectobacteriaceae</taxon>
        <taxon>Pectobacterium</taxon>
    </lineage>
</organism>
<accession>A0A0M2EXF3</accession>
<evidence type="ECO:0000313" key="1">
    <source>
        <dbReference type="EMBL" id="KGA30329.1"/>
    </source>
</evidence>
<comment type="caution">
    <text evidence="1">The sequence shown here is derived from an EMBL/GenBank/DDBJ whole genome shotgun (WGS) entry which is preliminary data.</text>
</comment>
<dbReference type="OrthoDB" id="9807065at2"/>
<dbReference type="Proteomes" id="UP000029435">
    <property type="component" value="Unassembled WGS sequence"/>
</dbReference>
<dbReference type="AlphaFoldDB" id="A0A0M2EXF3"/>
<protein>
    <submittedName>
        <fullName evidence="1">Uncharacterized protein</fullName>
    </submittedName>
</protein>
<name>A0A0M2EXF3_9GAMM</name>
<gene>
    <name evidence="1" type="ORF">KU74_22005</name>
</gene>
<proteinExistence type="predicted"/>
<sequence>MLVSGVRGIDSMFPTRTSGNSDVFSEILNDFKVKPSDKSDVVNVDNKALENDSDFQPKVTTGFFPSGQAYTFFNVEDNLTSSDKAYLKSLGWPTTGSSDLNFLASNIAQDRVDGALKGSLTKEYLFGDREKGLSGLVERMQGMGSGFSELCTTLLKTIDQGKQNS</sequence>
<dbReference type="RefSeq" id="WP_039318285.1">
    <property type="nucleotide sequence ID" value="NZ_CP128509.1"/>
</dbReference>
<reference evidence="1 2" key="1">
    <citation type="submission" date="2014-08" db="EMBL/GenBank/DDBJ databases">
        <title>Genome sequences of NCPPB Pectobacterium isolates.</title>
        <authorList>
            <person name="Glover R.H."/>
            <person name="Sapp M."/>
            <person name="Elphinstone J."/>
        </authorList>
    </citation>
    <scope>NUCLEOTIDE SEQUENCE [LARGE SCALE GENOMIC DNA]</scope>
    <source>
        <strain evidence="1 2">LMG 21372</strain>
    </source>
</reference>
<dbReference type="EMBL" id="JQOD01000018">
    <property type="protein sequence ID" value="KGA30329.1"/>
    <property type="molecule type" value="Genomic_DNA"/>
</dbReference>